<dbReference type="EMBL" id="JBBPHU010000004">
    <property type="protein sequence ID" value="KAK7518501.1"/>
    <property type="molecule type" value="Genomic_DNA"/>
</dbReference>
<evidence type="ECO:0000313" key="4">
    <source>
        <dbReference type="Proteomes" id="UP001363622"/>
    </source>
</evidence>
<sequence>MLPTQPNPTQPKPIPTIPPSTQLAKHTLARSLISRTSATTTTQTFPNQPTNQPTFLTPVPPDPVHPSASSSSSSLPPSVVTPLISLHTHRAWMVPKLSAQTHLGPRFLFRPQPITAAGSSHVHPFIGHRTRRTDGARSVRAAGSGQRAAGTDGEGGRRKAGEMDGWAFESVGFYFIFIFFFWGGAGRVSWSVGSTGEYMRVCVVCGRVEKRKGG</sequence>
<accession>A0ABR1KNI7</accession>
<keyword evidence="2" id="KW-1133">Transmembrane helix</keyword>
<evidence type="ECO:0000256" key="1">
    <source>
        <dbReference type="SAM" id="MobiDB-lite"/>
    </source>
</evidence>
<keyword evidence="2" id="KW-0472">Membrane</keyword>
<proteinExistence type="predicted"/>
<feature type="compositionally biased region" description="Pro residues" evidence="1">
    <location>
        <begin position="1"/>
        <end position="18"/>
    </location>
</feature>
<evidence type="ECO:0000313" key="3">
    <source>
        <dbReference type="EMBL" id="KAK7518501.1"/>
    </source>
</evidence>
<feature type="region of interest" description="Disordered" evidence="1">
    <location>
        <begin position="1"/>
        <end position="22"/>
    </location>
</feature>
<feature type="compositionally biased region" description="Low complexity" evidence="1">
    <location>
        <begin position="39"/>
        <end position="55"/>
    </location>
</feature>
<feature type="region of interest" description="Disordered" evidence="1">
    <location>
        <begin position="130"/>
        <end position="159"/>
    </location>
</feature>
<gene>
    <name evidence="3" type="ORF">IWZ03DRAFT_147301</name>
</gene>
<name>A0ABR1KNI7_9PEZI</name>
<organism evidence="3 4">
    <name type="scientific">Phyllosticta citriasiana</name>
    <dbReference type="NCBI Taxonomy" id="595635"/>
    <lineage>
        <taxon>Eukaryota</taxon>
        <taxon>Fungi</taxon>
        <taxon>Dikarya</taxon>
        <taxon>Ascomycota</taxon>
        <taxon>Pezizomycotina</taxon>
        <taxon>Dothideomycetes</taxon>
        <taxon>Dothideomycetes incertae sedis</taxon>
        <taxon>Botryosphaeriales</taxon>
        <taxon>Phyllostictaceae</taxon>
        <taxon>Phyllosticta</taxon>
    </lineage>
</organism>
<keyword evidence="2" id="KW-0812">Transmembrane</keyword>
<feature type="compositionally biased region" description="Low complexity" evidence="1">
    <location>
        <begin position="65"/>
        <end position="78"/>
    </location>
</feature>
<keyword evidence="4" id="KW-1185">Reference proteome</keyword>
<evidence type="ECO:0000256" key="2">
    <source>
        <dbReference type="SAM" id="Phobius"/>
    </source>
</evidence>
<reference evidence="3 4" key="1">
    <citation type="submission" date="2024-04" db="EMBL/GenBank/DDBJ databases">
        <title>Phyllosticta paracitricarpa is synonymous to the EU quarantine fungus P. citricarpa based on phylogenomic analyses.</title>
        <authorList>
            <consortium name="Lawrence Berkeley National Laboratory"/>
            <person name="Van Ingen-Buijs V.A."/>
            <person name="Van Westerhoven A.C."/>
            <person name="Haridas S."/>
            <person name="Skiadas P."/>
            <person name="Martin F."/>
            <person name="Groenewald J.Z."/>
            <person name="Crous P.W."/>
            <person name="Seidl M.F."/>
        </authorList>
    </citation>
    <scope>NUCLEOTIDE SEQUENCE [LARGE SCALE GENOMIC DNA]</scope>
    <source>
        <strain evidence="3 4">CBS 123371</strain>
    </source>
</reference>
<feature type="region of interest" description="Disordered" evidence="1">
    <location>
        <begin position="37"/>
        <end position="78"/>
    </location>
</feature>
<protein>
    <submittedName>
        <fullName evidence="3">Uncharacterized protein</fullName>
    </submittedName>
</protein>
<dbReference type="Proteomes" id="UP001363622">
    <property type="component" value="Unassembled WGS sequence"/>
</dbReference>
<comment type="caution">
    <text evidence="3">The sequence shown here is derived from an EMBL/GenBank/DDBJ whole genome shotgun (WGS) entry which is preliminary data.</text>
</comment>
<feature type="transmembrane region" description="Helical" evidence="2">
    <location>
        <begin position="166"/>
        <end position="185"/>
    </location>
</feature>